<keyword evidence="2" id="KW-1185">Reference proteome</keyword>
<reference evidence="1 2" key="1">
    <citation type="submission" date="2021-03" db="EMBL/GenBank/DDBJ databases">
        <title>novel species isolated from a fishpond in China.</title>
        <authorList>
            <person name="Lu H."/>
            <person name="Cai Z."/>
        </authorList>
    </citation>
    <scope>NUCLEOTIDE SEQUENCE [LARGE SCALE GENOMIC DNA]</scope>
    <source>
        <strain evidence="1 2">Y57</strain>
    </source>
</reference>
<dbReference type="EMBL" id="JAFKCS010000014">
    <property type="protein sequence ID" value="MBN7821029.1"/>
    <property type="molecule type" value="Genomic_DNA"/>
</dbReference>
<protein>
    <submittedName>
        <fullName evidence="1">Uncharacterized protein</fullName>
    </submittedName>
</protein>
<gene>
    <name evidence="1" type="ORF">J0A65_14255</name>
</gene>
<sequence length="140" mass="15507">MSQNYGKNDKYGRYELSTEGPLLIAKVTGVLGTGLSKSYLKNLTELAAQFQGKPWVYIADCNGYQASIPEAAENLRRAYTECLKLGCVGDAYCIDSAVGINQLAQIRRQSQINTDIHERIFADMDKAKAAMLKFLQDAVF</sequence>
<dbReference type="Proteomes" id="UP000663992">
    <property type="component" value="Unassembled WGS sequence"/>
</dbReference>
<evidence type="ECO:0000313" key="1">
    <source>
        <dbReference type="EMBL" id="MBN7821029.1"/>
    </source>
</evidence>
<name>A0ABS3CV92_9ALTE</name>
<organism evidence="1 2">
    <name type="scientific">Bowmanella yangjiangensis</name>
    <dbReference type="NCBI Taxonomy" id="2811230"/>
    <lineage>
        <taxon>Bacteria</taxon>
        <taxon>Pseudomonadati</taxon>
        <taxon>Pseudomonadota</taxon>
        <taxon>Gammaproteobacteria</taxon>
        <taxon>Alteromonadales</taxon>
        <taxon>Alteromonadaceae</taxon>
        <taxon>Bowmanella</taxon>
    </lineage>
</organism>
<evidence type="ECO:0000313" key="2">
    <source>
        <dbReference type="Proteomes" id="UP000663992"/>
    </source>
</evidence>
<dbReference type="RefSeq" id="WP_206594916.1">
    <property type="nucleotide sequence ID" value="NZ_JAFKCS010000014.1"/>
</dbReference>
<comment type="caution">
    <text evidence="1">The sequence shown here is derived from an EMBL/GenBank/DDBJ whole genome shotgun (WGS) entry which is preliminary data.</text>
</comment>
<accession>A0ABS3CV92</accession>
<proteinExistence type="predicted"/>